<evidence type="ECO:0000256" key="2">
    <source>
        <dbReference type="RuleBase" id="RU003707"/>
    </source>
</evidence>
<evidence type="ECO:0000313" key="4">
    <source>
        <dbReference type="Proteomes" id="UP000029640"/>
    </source>
</evidence>
<dbReference type="InterPro" id="IPR018376">
    <property type="entry name" value="Enoyl-CoA_hyd/isom_CS"/>
</dbReference>
<dbReference type="STRING" id="1265313.HRUBRA_01065"/>
<dbReference type="PATRIC" id="fig|1265313.6.peg.1050"/>
<dbReference type="Proteomes" id="UP000029640">
    <property type="component" value="Unassembled WGS sequence"/>
</dbReference>
<name>A0A095X0F5_9GAMM</name>
<dbReference type="AlphaFoldDB" id="A0A095X0F5"/>
<gene>
    <name evidence="3" type="ORF">HRUBRA_01065</name>
</gene>
<comment type="caution">
    <text evidence="3">The sequence shown here is derived from an EMBL/GenBank/DDBJ whole genome shotgun (WGS) entry which is preliminary data.</text>
</comment>
<proteinExistence type="inferred from homology"/>
<dbReference type="Pfam" id="PF00378">
    <property type="entry name" value="ECH_1"/>
    <property type="match status" value="1"/>
</dbReference>
<reference evidence="3 4" key="1">
    <citation type="journal article" date="2014" name="Genome Announc.">
        <title>Genome Sequence of Gammaproteobacterial Pseudohaliea rubra Type Strain DSM 19751, Isolated from Coastal Seawater of the Mediterranean Sea.</title>
        <authorList>
            <person name="Spring S."/>
            <person name="Fiebig A."/>
            <person name="Riedel T."/>
            <person name="Goker M."/>
            <person name="Klenk H.P."/>
        </authorList>
    </citation>
    <scope>NUCLEOTIDE SEQUENCE [LARGE SCALE GENOMIC DNA]</scope>
    <source>
        <strain evidence="3 4">DSM 19751</strain>
    </source>
</reference>
<dbReference type="PANTHER" id="PTHR43802">
    <property type="entry name" value="ENOYL-COA HYDRATASE"/>
    <property type="match status" value="1"/>
</dbReference>
<protein>
    <submittedName>
        <fullName evidence="3">Enoyl-CoA hydratase</fullName>
        <ecNumber evidence="3">4.2.1.17</ecNumber>
    </submittedName>
</protein>
<dbReference type="GO" id="GO:0004300">
    <property type="term" value="F:enoyl-CoA hydratase activity"/>
    <property type="evidence" value="ECO:0007669"/>
    <property type="project" value="UniProtKB-EC"/>
</dbReference>
<keyword evidence="3" id="KW-0456">Lyase</keyword>
<keyword evidence="4" id="KW-1185">Reference proteome</keyword>
<dbReference type="HOGENOM" id="CLU_009834_7_4_6"/>
<dbReference type="InterPro" id="IPR001753">
    <property type="entry name" value="Enoyl-CoA_hydra/iso"/>
</dbReference>
<sequence>MKQAVTRENHSGVCILTLNRPEKLNAINARLVQEFGAALASALACPDDKVILLRGEGRAFCAGNDLEASEEQAAPGIDRGAVEAHAAALQEISRGLMLGDKPVVGAIHGWAVGAGFEWALNCDLTVWGQSTRAFFPELALGLFPTGGVLSLLPRTVGLARAREMFLLGEKYDADTLHALGLAGRVVSDERVFEEALAIAQRLLMLPGSAVARWKRAAHEAMTLTLDATLDREAEALVAAICEDGG</sequence>
<dbReference type="PROSITE" id="PS00166">
    <property type="entry name" value="ENOYL_COA_HYDRATASE"/>
    <property type="match status" value="1"/>
</dbReference>
<dbReference type="PANTHER" id="PTHR43802:SF1">
    <property type="entry name" value="IP11341P-RELATED"/>
    <property type="match status" value="1"/>
</dbReference>
<dbReference type="RefSeq" id="WP_035515023.1">
    <property type="nucleotide sequence ID" value="NZ_KN234752.1"/>
</dbReference>
<dbReference type="SUPFAM" id="SSF52096">
    <property type="entry name" value="ClpP/crotonase"/>
    <property type="match status" value="1"/>
</dbReference>
<evidence type="ECO:0000313" key="3">
    <source>
        <dbReference type="EMBL" id="KGE04379.1"/>
    </source>
</evidence>
<dbReference type="eggNOG" id="COG1024">
    <property type="taxonomic scope" value="Bacteria"/>
</dbReference>
<dbReference type="EMBL" id="AUVB01000028">
    <property type="protein sequence ID" value="KGE04379.1"/>
    <property type="molecule type" value="Genomic_DNA"/>
</dbReference>
<dbReference type="CDD" id="cd06558">
    <property type="entry name" value="crotonase-like"/>
    <property type="match status" value="1"/>
</dbReference>
<accession>A0A095X0F5</accession>
<evidence type="ECO:0000256" key="1">
    <source>
        <dbReference type="ARBA" id="ARBA00005254"/>
    </source>
</evidence>
<comment type="similarity">
    <text evidence="1 2">Belongs to the enoyl-CoA hydratase/isomerase family.</text>
</comment>
<dbReference type="Gene3D" id="3.90.226.10">
    <property type="entry name" value="2-enoyl-CoA Hydratase, Chain A, domain 1"/>
    <property type="match status" value="1"/>
</dbReference>
<organism evidence="3 4">
    <name type="scientific">Pseudohaliea rubra DSM 19751</name>
    <dbReference type="NCBI Taxonomy" id="1265313"/>
    <lineage>
        <taxon>Bacteria</taxon>
        <taxon>Pseudomonadati</taxon>
        <taxon>Pseudomonadota</taxon>
        <taxon>Gammaproteobacteria</taxon>
        <taxon>Cellvibrionales</taxon>
        <taxon>Halieaceae</taxon>
        <taxon>Pseudohaliea</taxon>
    </lineage>
</organism>
<dbReference type="InterPro" id="IPR029045">
    <property type="entry name" value="ClpP/crotonase-like_dom_sf"/>
</dbReference>
<dbReference type="EC" id="4.2.1.17" evidence="3"/>
<dbReference type="OrthoDB" id="9797151at2"/>